<dbReference type="PANTHER" id="PTHR11686:SF9">
    <property type="entry name" value="RE13973P"/>
    <property type="match status" value="1"/>
</dbReference>
<proteinExistence type="predicted"/>
<evidence type="ECO:0000256" key="3">
    <source>
        <dbReference type="PIRSR" id="PIRSR600101-2"/>
    </source>
</evidence>
<dbReference type="PANTHER" id="PTHR11686">
    <property type="entry name" value="GAMMA GLUTAMYL TRANSPEPTIDASE"/>
    <property type="match status" value="1"/>
</dbReference>
<sequence>MGVVEPESMGLGGGCFITYYDAASKKAVVFDGRETAPMNAHVDMFKGNASMSRRGPLSIAIPGELKAYWEAHRRYGRLPWNNLFDSAIEIAEKGFAVSEHLAFTLKQSEQTVKTSQLKGIFINPLTKETYKENEFLKRVDLASTLKRLSVSSPDLFYAGEMGTHLVQELRNNGAVITLEDFKSYNVSIYDAFSTKLDNISVYTTKPPGSGVLFAFILKTMHQLKKLYQNAKHNFKESVLFYHLLIEVFKHSYSRRALLGDPKFDDISEVMRNLTSSKYAEYIASLIHKNRTFSSSYYGNVFVKEDHGTAHVSVIDQYGNAASVGSTINSYFGSSIFSPSTGIIFNNEMDDFSSPHITNDYGVPPTMFNNIAPGKRPFSSMCPSILVDEQSSKPILVIGGSGGTQITTADSIVALRHLIFQDSVKTAIDGPRIHHQLQPNYVSFEENFPQDILSELENIGHKTHLLDGRGSVVVAVAANKDRLITANSDFRKGGSIDGI</sequence>
<evidence type="ECO:0000256" key="1">
    <source>
        <dbReference type="ARBA" id="ARBA00084097"/>
    </source>
</evidence>
<dbReference type="Gene3D" id="3.60.20.40">
    <property type="match status" value="1"/>
</dbReference>
<dbReference type="GO" id="GO:0005886">
    <property type="term" value="C:plasma membrane"/>
    <property type="evidence" value="ECO:0007669"/>
    <property type="project" value="TreeGrafter"/>
</dbReference>
<feature type="binding site" evidence="3">
    <location>
        <position position="402"/>
    </location>
    <ligand>
        <name>L-glutamate</name>
        <dbReference type="ChEBI" id="CHEBI:29985"/>
    </ligand>
</feature>
<evidence type="ECO:0000256" key="2">
    <source>
        <dbReference type="PIRSR" id="PIRSR600101-1"/>
    </source>
</evidence>
<dbReference type="EMBL" id="NCKU01001395">
    <property type="protein sequence ID" value="RWS12209.1"/>
    <property type="molecule type" value="Genomic_DNA"/>
</dbReference>
<dbReference type="OrthoDB" id="1081007at2759"/>
<dbReference type="InterPro" id="IPR029055">
    <property type="entry name" value="Ntn_hydrolases_N"/>
</dbReference>
<dbReference type="STRING" id="1965070.A0A3S3NZH8"/>
<keyword evidence="5" id="KW-1185">Reference proteome</keyword>
<keyword evidence="1" id="KW-1202">Platelet aggregation activating toxin</keyword>
<gene>
    <name evidence="4" type="ORF">B4U79_02983</name>
</gene>
<name>A0A3S3NZH8_9ACAR</name>
<dbReference type="GO" id="GO:0006751">
    <property type="term" value="P:glutathione catabolic process"/>
    <property type="evidence" value="ECO:0007669"/>
    <property type="project" value="InterPro"/>
</dbReference>
<feature type="binding site" evidence="3">
    <location>
        <begin position="378"/>
        <end position="379"/>
    </location>
    <ligand>
        <name>L-glutamate</name>
        <dbReference type="ChEBI" id="CHEBI:29985"/>
    </ligand>
</feature>
<dbReference type="Pfam" id="PF01019">
    <property type="entry name" value="G_glu_transpept"/>
    <property type="match status" value="1"/>
</dbReference>
<dbReference type="InterPro" id="IPR000101">
    <property type="entry name" value="GGT_peptidase"/>
</dbReference>
<dbReference type="SUPFAM" id="SSF56235">
    <property type="entry name" value="N-terminal nucleophile aminohydrolases (Ntn hydrolases)"/>
    <property type="match status" value="1"/>
</dbReference>
<comment type="caution">
    <text evidence="4">The sequence shown here is derived from an EMBL/GenBank/DDBJ whole genome shotgun (WGS) entry which is preliminary data.</text>
</comment>
<reference evidence="4 5" key="1">
    <citation type="journal article" date="2018" name="Gigascience">
        <title>Genomes of trombidid mites reveal novel predicted allergens and laterally-transferred genes associated with secondary metabolism.</title>
        <authorList>
            <person name="Dong X."/>
            <person name="Chaisiri K."/>
            <person name="Xia D."/>
            <person name="Armstrong S.D."/>
            <person name="Fang Y."/>
            <person name="Donnelly M.J."/>
            <person name="Kadowaki T."/>
            <person name="McGarry J.W."/>
            <person name="Darby A.C."/>
            <person name="Makepeace B.L."/>
        </authorList>
    </citation>
    <scope>NUCLEOTIDE SEQUENCE [LARGE SCALE GENOMIC DNA]</scope>
    <source>
        <strain evidence="4">UoL-WK</strain>
    </source>
</reference>
<keyword evidence="1" id="KW-0800">Toxin</keyword>
<dbReference type="AlphaFoldDB" id="A0A3S3NZH8"/>
<feature type="binding site" evidence="3">
    <location>
        <position position="350"/>
    </location>
    <ligand>
        <name>L-glutamate</name>
        <dbReference type="ChEBI" id="CHEBI:29985"/>
    </ligand>
</feature>
<dbReference type="Proteomes" id="UP000285301">
    <property type="component" value="Unassembled WGS sequence"/>
</dbReference>
<evidence type="ECO:0000313" key="5">
    <source>
        <dbReference type="Proteomes" id="UP000285301"/>
    </source>
</evidence>
<dbReference type="InterPro" id="IPR043138">
    <property type="entry name" value="GGT_lsub"/>
</dbReference>
<organism evidence="4 5">
    <name type="scientific">Dinothrombium tinctorium</name>
    <dbReference type="NCBI Taxonomy" id="1965070"/>
    <lineage>
        <taxon>Eukaryota</taxon>
        <taxon>Metazoa</taxon>
        <taxon>Ecdysozoa</taxon>
        <taxon>Arthropoda</taxon>
        <taxon>Chelicerata</taxon>
        <taxon>Arachnida</taxon>
        <taxon>Acari</taxon>
        <taxon>Acariformes</taxon>
        <taxon>Trombidiformes</taxon>
        <taxon>Prostigmata</taxon>
        <taxon>Anystina</taxon>
        <taxon>Parasitengona</taxon>
        <taxon>Trombidioidea</taxon>
        <taxon>Trombidiidae</taxon>
        <taxon>Dinothrombium</taxon>
    </lineage>
</organism>
<dbReference type="GO" id="GO:0036374">
    <property type="term" value="F:glutathione hydrolase activity"/>
    <property type="evidence" value="ECO:0007669"/>
    <property type="project" value="InterPro"/>
</dbReference>
<dbReference type="FunFam" id="1.10.246.130:FF:000001">
    <property type="entry name" value="Gamma-glutamyltransferase 5 isoform 1"/>
    <property type="match status" value="1"/>
</dbReference>
<protein>
    <recommendedName>
        <fullName evidence="6">Gamma-glutamyltranspeptidase 1-like protein</fullName>
    </recommendedName>
</protein>
<keyword evidence="1" id="KW-1199">Hemostasis impairing toxin</keyword>
<evidence type="ECO:0000313" key="4">
    <source>
        <dbReference type="EMBL" id="RWS12209.1"/>
    </source>
</evidence>
<feature type="binding site" evidence="3">
    <location>
        <position position="33"/>
    </location>
    <ligand>
        <name>L-glutamate</name>
        <dbReference type="ChEBI" id="CHEBI:29985"/>
    </ligand>
</feature>
<feature type="binding site" evidence="3">
    <location>
        <begin position="326"/>
        <end position="328"/>
    </location>
    <ligand>
        <name>L-glutamate</name>
        <dbReference type="ChEBI" id="CHEBI:29985"/>
    </ligand>
</feature>
<evidence type="ECO:0008006" key="6">
    <source>
        <dbReference type="Google" id="ProtNLM"/>
    </source>
</evidence>
<dbReference type="FunFam" id="3.60.20.40:FF:000001">
    <property type="entry name" value="Gamma-glutamyltranspeptidase 1"/>
    <property type="match status" value="1"/>
</dbReference>
<dbReference type="Gene3D" id="1.10.246.130">
    <property type="match status" value="1"/>
</dbReference>
<dbReference type="InterPro" id="IPR043137">
    <property type="entry name" value="GGT_ssub_C"/>
</dbReference>
<accession>A0A3S3NZH8</accession>
<dbReference type="PRINTS" id="PR01210">
    <property type="entry name" value="GGTRANSPTASE"/>
</dbReference>
<feature type="active site" description="Nucleophile" evidence="2">
    <location>
        <position position="308"/>
    </location>
</feature>